<feature type="transmembrane region" description="Helical" evidence="6">
    <location>
        <begin position="122"/>
        <end position="140"/>
    </location>
</feature>
<dbReference type="PIRSF" id="PIRSF038958">
    <property type="entry name" value="PG_synth_SpoVB"/>
    <property type="match status" value="1"/>
</dbReference>
<dbReference type="CDD" id="cd13124">
    <property type="entry name" value="MATE_SpoVB_like"/>
    <property type="match status" value="1"/>
</dbReference>
<keyword evidence="3 6" id="KW-0812">Transmembrane</keyword>
<feature type="transmembrane region" description="Helical" evidence="6">
    <location>
        <begin position="479"/>
        <end position="501"/>
    </location>
</feature>
<dbReference type="PANTHER" id="PTHR30250">
    <property type="entry name" value="PST FAMILY PREDICTED COLANIC ACID TRANSPORTER"/>
    <property type="match status" value="1"/>
</dbReference>
<feature type="transmembrane region" description="Helical" evidence="6">
    <location>
        <begin position="81"/>
        <end position="102"/>
    </location>
</feature>
<evidence type="ECO:0000256" key="2">
    <source>
        <dbReference type="ARBA" id="ARBA00022475"/>
    </source>
</evidence>
<feature type="transmembrane region" description="Helical" evidence="6">
    <location>
        <begin position="160"/>
        <end position="176"/>
    </location>
</feature>
<feature type="transmembrane region" description="Helical" evidence="6">
    <location>
        <begin position="409"/>
        <end position="429"/>
    </location>
</feature>
<feature type="transmembrane region" description="Helical" evidence="6">
    <location>
        <begin position="316"/>
        <end position="336"/>
    </location>
</feature>
<accession>A0A4R2NLU8</accession>
<evidence type="ECO:0000313" key="7">
    <source>
        <dbReference type="EMBL" id="TCP22540.1"/>
    </source>
</evidence>
<name>A0A4R2NLU8_9BACL</name>
<evidence type="ECO:0000313" key="8">
    <source>
        <dbReference type="Proteomes" id="UP000295416"/>
    </source>
</evidence>
<evidence type="ECO:0000256" key="1">
    <source>
        <dbReference type="ARBA" id="ARBA00004651"/>
    </source>
</evidence>
<dbReference type="RefSeq" id="WP_165887000.1">
    <property type="nucleotide sequence ID" value="NZ_SLXK01000035.1"/>
</dbReference>
<feature type="transmembrane region" description="Helical" evidence="6">
    <location>
        <begin position="351"/>
        <end position="373"/>
    </location>
</feature>
<keyword evidence="8" id="KW-1185">Reference proteome</keyword>
<feature type="transmembrane region" description="Helical" evidence="6">
    <location>
        <begin position="229"/>
        <end position="256"/>
    </location>
</feature>
<organism evidence="7 8">
    <name type="scientific">Scopulibacillus darangshiensis</name>
    <dbReference type="NCBI Taxonomy" id="442528"/>
    <lineage>
        <taxon>Bacteria</taxon>
        <taxon>Bacillati</taxon>
        <taxon>Bacillota</taxon>
        <taxon>Bacilli</taxon>
        <taxon>Bacillales</taxon>
        <taxon>Sporolactobacillaceae</taxon>
        <taxon>Scopulibacillus</taxon>
    </lineage>
</organism>
<reference evidence="7 8" key="1">
    <citation type="submission" date="2019-03" db="EMBL/GenBank/DDBJ databases">
        <title>Genomic Encyclopedia of Type Strains, Phase IV (KMG-IV): sequencing the most valuable type-strain genomes for metagenomic binning, comparative biology and taxonomic classification.</title>
        <authorList>
            <person name="Goeker M."/>
        </authorList>
    </citation>
    <scope>NUCLEOTIDE SEQUENCE [LARGE SCALE GENOMIC DNA]</scope>
    <source>
        <strain evidence="7 8">DSM 19377</strain>
    </source>
</reference>
<comment type="caution">
    <text evidence="7">The sequence shown here is derived from an EMBL/GenBank/DDBJ whole genome shotgun (WGS) entry which is preliminary data.</text>
</comment>
<sequence>MNRQIWKGTIVLTAAAIFVKILSAVYRLPYQNLAGDIGFYVYQQIYPFYALAVVMGGTGFPIIISKLIAEEDSKKSSSPSIFANAFIGLSIMSLIIFAILYGGAPWIASMMSDPHLTRPLKMIAFIYLFVPFLGVLRGFFQGSHDSMSPTALSQIGEQTLRVGIILGLALFLYYNNGTPYQFGTAASFGSMIAPVASVSILLVFFIKYIKRERPVFKMVRLDLNLIKGLLIEGLAFTLLSLTLVAFQFIDAISVVSLLDKYNWSDPKALKGIYDRAYPLIQLGITAAVALTTAIVPSLARVKKSQHTTLLRNQISLSFRISIIFSLAASVGLMLIAPETNLMLYKNSDGTMSLMIMSANILCVSIIVAGAGILQGTEGIWTPIRFLAIAVMCKFILNVFFIPWAGINGAAAATMISSGTAAFLNLYHIYKRFSVCLLQKRQLQQLALALITMIGLILLWKWCAYRLIGLDGDSRGQAAVISLSGVLMGAFIYLIVLIKLGFFTKTDLESLPFATIIKKMKHS</sequence>
<evidence type="ECO:0000256" key="5">
    <source>
        <dbReference type="ARBA" id="ARBA00023136"/>
    </source>
</evidence>
<dbReference type="PANTHER" id="PTHR30250:SF29">
    <property type="entry name" value="POLYSACCHARIDE BIOSYNTHESIS PROTEIN C-TERMINAL DOMAIN-CONTAINING PROTEIN"/>
    <property type="match status" value="1"/>
</dbReference>
<feature type="transmembrane region" description="Helical" evidence="6">
    <location>
        <begin position="47"/>
        <end position="69"/>
    </location>
</feature>
<keyword evidence="4 6" id="KW-1133">Transmembrane helix</keyword>
<feature type="transmembrane region" description="Helical" evidence="6">
    <location>
        <begin position="441"/>
        <end position="459"/>
    </location>
</feature>
<dbReference type="AlphaFoldDB" id="A0A4R2NLU8"/>
<evidence type="ECO:0000256" key="4">
    <source>
        <dbReference type="ARBA" id="ARBA00022989"/>
    </source>
</evidence>
<evidence type="ECO:0000256" key="6">
    <source>
        <dbReference type="SAM" id="Phobius"/>
    </source>
</evidence>
<evidence type="ECO:0000256" key="3">
    <source>
        <dbReference type="ARBA" id="ARBA00022692"/>
    </source>
</evidence>
<feature type="transmembrane region" description="Helical" evidence="6">
    <location>
        <begin position="385"/>
        <end position="403"/>
    </location>
</feature>
<dbReference type="Pfam" id="PF01943">
    <property type="entry name" value="Polysacc_synt"/>
    <property type="match status" value="1"/>
</dbReference>
<keyword evidence="2" id="KW-1003">Cell membrane</keyword>
<feature type="transmembrane region" description="Helical" evidence="6">
    <location>
        <begin position="276"/>
        <end position="295"/>
    </location>
</feature>
<dbReference type="InterPro" id="IPR050833">
    <property type="entry name" value="Poly_Biosynth_Transport"/>
</dbReference>
<feature type="transmembrane region" description="Helical" evidence="6">
    <location>
        <begin position="188"/>
        <end position="209"/>
    </location>
</feature>
<dbReference type="Proteomes" id="UP000295416">
    <property type="component" value="Unassembled WGS sequence"/>
</dbReference>
<dbReference type="GO" id="GO:0005886">
    <property type="term" value="C:plasma membrane"/>
    <property type="evidence" value="ECO:0007669"/>
    <property type="project" value="UniProtKB-SubCell"/>
</dbReference>
<comment type="subcellular location">
    <subcellularLocation>
        <location evidence="1">Cell membrane</location>
        <topology evidence="1">Multi-pass membrane protein</topology>
    </subcellularLocation>
</comment>
<dbReference type="InterPro" id="IPR024923">
    <property type="entry name" value="PG_synth_SpoVB"/>
</dbReference>
<keyword evidence="5 6" id="KW-0472">Membrane</keyword>
<dbReference type="InterPro" id="IPR002797">
    <property type="entry name" value="Polysacc_synth"/>
</dbReference>
<dbReference type="EMBL" id="SLXK01000035">
    <property type="protein sequence ID" value="TCP22540.1"/>
    <property type="molecule type" value="Genomic_DNA"/>
</dbReference>
<protein>
    <submittedName>
        <fullName evidence="7">PST family polysaccharide transporter</fullName>
    </submittedName>
</protein>
<gene>
    <name evidence="7" type="ORF">EV207_13516</name>
</gene>
<proteinExistence type="predicted"/>